<dbReference type="Proteomes" id="UP000192674">
    <property type="component" value="Unassembled WGS sequence"/>
</dbReference>
<feature type="transmembrane region" description="Helical" evidence="1">
    <location>
        <begin position="6"/>
        <end position="26"/>
    </location>
</feature>
<dbReference type="InterPro" id="IPR025363">
    <property type="entry name" value="DUF4267"/>
</dbReference>
<keyword evidence="1" id="KW-0812">Transmembrane</keyword>
<dbReference type="Pfam" id="PF14087">
    <property type="entry name" value="DUF4267"/>
    <property type="match status" value="1"/>
</dbReference>
<accession>A0A1Y5XDM3</accession>
<evidence type="ECO:0000256" key="1">
    <source>
        <dbReference type="SAM" id="Phobius"/>
    </source>
</evidence>
<keyword evidence="3" id="KW-1185">Reference proteome</keyword>
<gene>
    <name evidence="2" type="ORF">SAMN05661093_02427</name>
</gene>
<keyword evidence="1" id="KW-0472">Membrane</keyword>
<protein>
    <recommendedName>
        <fullName evidence="4">DUF4267 domain-containing protein</fullName>
    </recommendedName>
</protein>
<evidence type="ECO:0008006" key="4">
    <source>
        <dbReference type="Google" id="ProtNLM"/>
    </source>
</evidence>
<sequence length="124" mass="12757">MHYVGIALAALIGVGIIVIGVQFLLAPVASAKGFGLPSWPSTGNDLAWLNLKGIRDITSGLVILIPLAMGNLHLTGWLILASTVTPLGDALTILKYRGNKTTAYSVHAATAVATTVAGVLLLLS</sequence>
<evidence type="ECO:0000313" key="2">
    <source>
        <dbReference type="EMBL" id="SMC88246.1"/>
    </source>
</evidence>
<evidence type="ECO:0000313" key="3">
    <source>
        <dbReference type="Proteomes" id="UP000192674"/>
    </source>
</evidence>
<name>A0A1Y5XDM3_KIBAR</name>
<dbReference type="EMBL" id="FWXV01000002">
    <property type="protein sequence ID" value="SMC88246.1"/>
    <property type="molecule type" value="Genomic_DNA"/>
</dbReference>
<dbReference type="RefSeq" id="WP_084426155.1">
    <property type="nucleotide sequence ID" value="NZ_FWXV01000002.1"/>
</dbReference>
<keyword evidence="1" id="KW-1133">Transmembrane helix</keyword>
<feature type="transmembrane region" description="Helical" evidence="1">
    <location>
        <begin position="61"/>
        <end position="84"/>
    </location>
</feature>
<feature type="transmembrane region" description="Helical" evidence="1">
    <location>
        <begin position="104"/>
        <end position="123"/>
    </location>
</feature>
<reference evidence="2 3" key="1">
    <citation type="submission" date="2017-04" db="EMBL/GenBank/DDBJ databases">
        <authorList>
            <person name="Afonso C.L."/>
            <person name="Miller P.J."/>
            <person name="Scott M.A."/>
            <person name="Spackman E."/>
            <person name="Goraichik I."/>
            <person name="Dimitrov K.M."/>
            <person name="Suarez D.L."/>
            <person name="Swayne D.E."/>
        </authorList>
    </citation>
    <scope>NUCLEOTIDE SEQUENCE [LARGE SCALE GENOMIC DNA]</scope>
    <source>
        <strain evidence="2 3">DSM 43828</strain>
    </source>
</reference>
<proteinExistence type="predicted"/>
<dbReference type="AlphaFoldDB" id="A0A1Y5XDM3"/>
<dbReference type="OrthoDB" id="119790at2"/>
<organism evidence="2 3">
    <name type="scientific">Kibdelosporangium aridum</name>
    <dbReference type="NCBI Taxonomy" id="2030"/>
    <lineage>
        <taxon>Bacteria</taxon>
        <taxon>Bacillati</taxon>
        <taxon>Actinomycetota</taxon>
        <taxon>Actinomycetes</taxon>
        <taxon>Pseudonocardiales</taxon>
        <taxon>Pseudonocardiaceae</taxon>
        <taxon>Kibdelosporangium</taxon>
    </lineage>
</organism>